<dbReference type="SUPFAM" id="SSF47592">
    <property type="entry name" value="SWIB/MDM2 domain"/>
    <property type="match status" value="1"/>
</dbReference>
<feature type="domain" description="DM2" evidence="3">
    <location>
        <begin position="30"/>
        <end position="113"/>
    </location>
</feature>
<dbReference type="Gene3D" id="3.30.1490.40">
    <property type="match status" value="1"/>
</dbReference>
<dbReference type="PROSITE" id="PS51360">
    <property type="entry name" value="PLUS3"/>
    <property type="match status" value="1"/>
</dbReference>
<feature type="domain" description="GYF" evidence="1">
    <location>
        <begin position="500"/>
        <end position="552"/>
    </location>
</feature>
<dbReference type="Proteomes" id="UP001630127">
    <property type="component" value="Unassembled WGS sequence"/>
</dbReference>
<dbReference type="InterPro" id="IPR036885">
    <property type="entry name" value="SWIB_MDM2_dom_sf"/>
</dbReference>
<evidence type="ECO:0000313" key="4">
    <source>
        <dbReference type="EMBL" id="KAL3537376.1"/>
    </source>
</evidence>
<accession>A0ABD3B1P7</accession>
<dbReference type="Pfam" id="PF25980">
    <property type="entry name" value="NERD_plant"/>
    <property type="match status" value="1"/>
</dbReference>
<dbReference type="SMART" id="SM00719">
    <property type="entry name" value="Plus3"/>
    <property type="match status" value="1"/>
</dbReference>
<dbReference type="Pfam" id="PF02213">
    <property type="entry name" value="GYF"/>
    <property type="match status" value="1"/>
</dbReference>
<dbReference type="Pfam" id="PF02201">
    <property type="entry name" value="SWIB"/>
    <property type="match status" value="1"/>
</dbReference>
<comment type="caution">
    <text evidence="4">The sequence shown here is derived from an EMBL/GenBank/DDBJ whole genome shotgun (WGS) entry which is preliminary data.</text>
</comment>
<dbReference type="SUPFAM" id="SSF159042">
    <property type="entry name" value="Plus3-like"/>
    <property type="match status" value="1"/>
</dbReference>
<feature type="domain" description="Plus3" evidence="2">
    <location>
        <begin position="162"/>
        <end position="291"/>
    </location>
</feature>
<evidence type="ECO:0000259" key="3">
    <source>
        <dbReference type="PROSITE" id="PS51925"/>
    </source>
</evidence>
<organism evidence="4 5">
    <name type="scientific">Cinchona calisaya</name>
    <dbReference type="NCBI Taxonomy" id="153742"/>
    <lineage>
        <taxon>Eukaryota</taxon>
        <taxon>Viridiplantae</taxon>
        <taxon>Streptophyta</taxon>
        <taxon>Embryophyta</taxon>
        <taxon>Tracheophyta</taxon>
        <taxon>Spermatophyta</taxon>
        <taxon>Magnoliopsida</taxon>
        <taxon>eudicotyledons</taxon>
        <taxon>Gunneridae</taxon>
        <taxon>Pentapetalae</taxon>
        <taxon>asterids</taxon>
        <taxon>lamiids</taxon>
        <taxon>Gentianales</taxon>
        <taxon>Rubiaceae</taxon>
        <taxon>Cinchonoideae</taxon>
        <taxon>Cinchoneae</taxon>
        <taxon>Cinchona</taxon>
    </lineage>
</organism>
<dbReference type="Pfam" id="PF03126">
    <property type="entry name" value="Plus-3"/>
    <property type="match status" value="1"/>
</dbReference>
<protein>
    <submittedName>
        <fullName evidence="4">Uncharacterized protein</fullName>
    </submittedName>
</protein>
<dbReference type="InterPro" id="IPR036128">
    <property type="entry name" value="Plus3-like_sf"/>
</dbReference>
<evidence type="ECO:0000313" key="5">
    <source>
        <dbReference type="Proteomes" id="UP001630127"/>
    </source>
</evidence>
<sequence>MKDDSSFWVEESSEQLCLAMKRKRKARLKKLKFIGWGSKPLIEFLESNGKDTSKQLKQYDVTAIVNEYVKANNLVHPEKKKKIMCDQWLYALFGKKFVPRIKIYDLLEPHFVENHDSSEDDSEYSLEEEGTTSLEKKASNLERNISFRLKKVPETPKSCFAAVIPENIKLVYLKRSLVLDLLKAPENFEDKVMGSFVRIKSDPNDYLQKNSHQLQQIIGVRMTSEADDDDKMVHLRLSSYVKEIPIQMLSDDNFTEAECQDLRERVKAGLLERPTVVELELKAKMLHKDIMKHWIPREIAFLQNLINRANEKGWRREYPCHTLERLLAEIPKVIADELEPEAAAVDTLEKIEEENTSSPKSSYLGASNINFTDDAGCGDVGTPSEFIQCNSLVHGKEIRGSLKGVTCVEDVNGYKDDYEISGKVEEIDGNCLQNAVVSATMNGDENSIEMEAIALEENGGSPGISAREVKPTQVIELSDDESEVEDNKIKKHTAVENPEDCVWHYVDPQGVVQGPFSIAMLKRWNDANYFDPDFTVWKVGQTHGVLLIDALRQRFPL</sequence>
<gene>
    <name evidence="4" type="ORF">ACH5RR_000742</name>
</gene>
<dbReference type="PROSITE" id="PS50829">
    <property type="entry name" value="GYF"/>
    <property type="match status" value="1"/>
</dbReference>
<name>A0ABD3B1P7_9GENT</name>
<dbReference type="Gene3D" id="3.90.70.200">
    <property type="entry name" value="Plus-3 domain"/>
    <property type="match status" value="1"/>
</dbReference>
<dbReference type="Gene3D" id="1.10.245.10">
    <property type="entry name" value="SWIB/MDM2 domain"/>
    <property type="match status" value="1"/>
</dbReference>
<dbReference type="PANTHER" id="PTHR46851">
    <property type="entry name" value="OS01G0884500 PROTEIN"/>
    <property type="match status" value="1"/>
</dbReference>
<dbReference type="InterPro" id="IPR035445">
    <property type="entry name" value="GYF-like_dom_sf"/>
</dbReference>
<dbReference type="InterPro" id="IPR003169">
    <property type="entry name" value="GYF"/>
</dbReference>
<dbReference type="InterPro" id="IPR045894">
    <property type="entry name" value="At5g08430-like"/>
</dbReference>
<dbReference type="SMART" id="SM00444">
    <property type="entry name" value="GYF"/>
    <property type="match status" value="1"/>
</dbReference>
<dbReference type="InterPro" id="IPR004343">
    <property type="entry name" value="Plus-3_dom"/>
</dbReference>
<dbReference type="EMBL" id="JBJUIK010000001">
    <property type="protein sequence ID" value="KAL3537376.1"/>
    <property type="molecule type" value="Genomic_DNA"/>
</dbReference>
<dbReference type="InterPro" id="IPR003121">
    <property type="entry name" value="SWIB_MDM2_domain"/>
</dbReference>
<dbReference type="PROSITE" id="PS51925">
    <property type="entry name" value="SWIB_MDM2"/>
    <property type="match status" value="1"/>
</dbReference>
<dbReference type="AlphaFoldDB" id="A0ABD3B1P7"/>
<dbReference type="PANTHER" id="PTHR46851:SF11">
    <property type="entry name" value="GYF DOMAIN-CONTAINING PROTEIN"/>
    <property type="match status" value="1"/>
</dbReference>
<dbReference type="InterPro" id="IPR058668">
    <property type="entry name" value="NERD_dom"/>
</dbReference>
<proteinExistence type="predicted"/>
<dbReference type="SUPFAM" id="SSF55277">
    <property type="entry name" value="GYF domain"/>
    <property type="match status" value="1"/>
</dbReference>
<evidence type="ECO:0000259" key="2">
    <source>
        <dbReference type="PROSITE" id="PS51360"/>
    </source>
</evidence>
<evidence type="ECO:0000259" key="1">
    <source>
        <dbReference type="PROSITE" id="PS50829"/>
    </source>
</evidence>
<reference evidence="4 5" key="1">
    <citation type="submission" date="2024-11" db="EMBL/GenBank/DDBJ databases">
        <title>A near-complete genome assembly of Cinchona calisaya.</title>
        <authorList>
            <person name="Lian D.C."/>
            <person name="Zhao X.W."/>
            <person name="Wei L."/>
        </authorList>
    </citation>
    <scope>NUCLEOTIDE SEQUENCE [LARGE SCALE GENOMIC DNA]</scope>
    <source>
        <tissue evidence="4">Nenye</tissue>
    </source>
</reference>
<keyword evidence="5" id="KW-1185">Reference proteome</keyword>
<dbReference type="CDD" id="cd10567">
    <property type="entry name" value="SWIB-MDM2_like"/>
    <property type="match status" value="1"/>
</dbReference>